<dbReference type="EMBL" id="BMIF01000010">
    <property type="protein sequence ID" value="GGA75359.1"/>
    <property type="molecule type" value="Genomic_DNA"/>
</dbReference>
<dbReference type="AlphaFoldDB" id="A0A916RYE0"/>
<keyword evidence="7 9" id="KW-0472">Membrane</keyword>
<dbReference type="Proteomes" id="UP000636264">
    <property type="component" value="Unassembled WGS sequence"/>
</dbReference>
<evidence type="ECO:0000256" key="3">
    <source>
        <dbReference type="ARBA" id="ARBA00022475"/>
    </source>
</evidence>
<dbReference type="CDD" id="cd06582">
    <property type="entry name" value="TM_PBP1_LivH_like"/>
    <property type="match status" value="1"/>
</dbReference>
<evidence type="ECO:0000256" key="7">
    <source>
        <dbReference type="ARBA" id="ARBA00023136"/>
    </source>
</evidence>
<feature type="transmembrane region" description="Helical" evidence="9">
    <location>
        <begin position="134"/>
        <end position="160"/>
    </location>
</feature>
<feature type="transmembrane region" description="Helical" evidence="9">
    <location>
        <begin position="222"/>
        <end position="250"/>
    </location>
</feature>
<feature type="transmembrane region" description="Helical" evidence="9">
    <location>
        <begin position="94"/>
        <end position="114"/>
    </location>
</feature>
<dbReference type="GO" id="GO:0022857">
    <property type="term" value="F:transmembrane transporter activity"/>
    <property type="evidence" value="ECO:0007669"/>
    <property type="project" value="InterPro"/>
</dbReference>
<comment type="subcellular location">
    <subcellularLocation>
        <location evidence="1">Cell membrane</location>
        <topology evidence="1">Multi-pass membrane protein</topology>
    </subcellularLocation>
</comment>
<feature type="transmembrane region" description="Helical" evidence="9">
    <location>
        <begin position="257"/>
        <end position="278"/>
    </location>
</feature>
<keyword evidence="6 9" id="KW-1133">Transmembrane helix</keyword>
<sequence>MLFTLINSLTLGMAVFLVAAGLTLIFGIMRILNFAHGAFFMLGAYLTSTMVQDMPGSVWILIGTALVAGVIVGLFGLAVQHFVLSKLDGIDEHFMLIATYAVMLMTVGGIKSVWGLEFHSVDPPPGLDLGVDIFGTFVPSFSLFIICAGGVVFLILDYVIHRSWAGKLAVAIARDNWTTNLMGVNGPLGTKIVVAASFALAGLAGGLLLPNQTLSPALGDTFLLMAFITIVIGGLGNIRGAFVAALIIAVIDGLNTYFLPSFPGVIIYVGMVACLLLWPNGILGESRL</sequence>
<keyword evidence="2" id="KW-0813">Transport</keyword>
<dbReference type="PANTHER" id="PTHR11795">
    <property type="entry name" value="BRANCHED-CHAIN AMINO ACID TRANSPORT SYSTEM PERMEASE PROTEIN LIVH"/>
    <property type="match status" value="1"/>
</dbReference>
<dbReference type="RefSeq" id="WP_244630400.1">
    <property type="nucleotide sequence ID" value="NZ_BMIF01000010.1"/>
</dbReference>
<feature type="transmembrane region" description="Helical" evidence="9">
    <location>
        <begin position="58"/>
        <end position="82"/>
    </location>
</feature>
<evidence type="ECO:0000256" key="8">
    <source>
        <dbReference type="ARBA" id="ARBA00037998"/>
    </source>
</evidence>
<comment type="similarity">
    <text evidence="8">Belongs to the binding-protein-dependent transport system permease family. LivHM subfamily.</text>
</comment>
<accession>A0A916RYE0</accession>
<dbReference type="PANTHER" id="PTHR11795:SF442">
    <property type="entry name" value="ABC TRANSPORTER ATP-BINDING PROTEIN"/>
    <property type="match status" value="1"/>
</dbReference>
<comment type="caution">
    <text evidence="10">The sequence shown here is derived from an EMBL/GenBank/DDBJ whole genome shotgun (WGS) entry which is preliminary data.</text>
</comment>
<evidence type="ECO:0000256" key="2">
    <source>
        <dbReference type="ARBA" id="ARBA00022448"/>
    </source>
</evidence>
<feature type="transmembrane region" description="Helical" evidence="9">
    <location>
        <begin position="6"/>
        <end position="27"/>
    </location>
</feature>
<evidence type="ECO:0000256" key="1">
    <source>
        <dbReference type="ARBA" id="ARBA00004651"/>
    </source>
</evidence>
<feature type="transmembrane region" description="Helical" evidence="9">
    <location>
        <begin position="192"/>
        <end position="210"/>
    </location>
</feature>
<keyword evidence="3" id="KW-1003">Cell membrane</keyword>
<evidence type="ECO:0000256" key="9">
    <source>
        <dbReference type="SAM" id="Phobius"/>
    </source>
</evidence>
<keyword evidence="4 9" id="KW-0812">Transmembrane</keyword>
<dbReference type="GO" id="GO:0005886">
    <property type="term" value="C:plasma membrane"/>
    <property type="evidence" value="ECO:0007669"/>
    <property type="project" value="UniProtKB-SubCell"/>
</dbReference>
<evidence type="ECO:0000313" key="10">
    <source>
        <dbReference type="EMBL" id="GGA75359.1"/>
    </source>
</evidence>
<name>A0A916RYE0_9HYPH</name>
<dbReference type="Pfam" id="PF02653">
    <property type="entry name" value="BPD_transp_2"/>
    <property type="match status" value="1"/>
</dbReference>
<evidence type="ECO:0000256" key="5">
    <source>
        <dbReference type="ARBA" id="ARBA00022970"/>
    </source>
</evidence>
<proteinExistence type="inferred from homology"/>
<evidence type="ECO:0000256" key="4">
    <source>
        <dbReference type="ARBA" id="ARBA00022692"/>
    </source>
</evidence>
<evidence type="ECO:0000256" key="6">
    <source>
        <dbReference type="ARBA" id="ARBA00022989"/>
    </source>
</evidence>
<keyword evidence="5" id="KW-0029">Amino-acid transport</keyword>
<dbReference type="InterPro" id="IPR052157">
    <property type="entry name" value="BCAA_transport_permease"/>
</dbReference>
<organism evidence="10 11">
    <name type="scientific">Nitratireductor aestuarii</name>
    <dbReference type="NCBI Taxonomy" id="1735103"/>
    <lineage>
        <taxon>Bacteria</taxon>
        <taxon>Pseudomonadati</taxon>
        <taxon>Pseudomonadota</taxon>
        <taxon>Alphaproteobacteria</taxon>
        <taxon>Hyphomicrobiales</taxon>
        <taxon>Phyllobacteriaceae</taxon>
        <taxon>Nitratireductor</taxon>
    </lineage>
</organism>
<reference evidence="10" key="1">
    <citation type="journal article" date="2014" name="Int. J. Syst. Evol. Microbiol.">
        <title>Complete genome sequence of Corynebacterium casei LMG S-19264T (=DSM 44701T), isolated from a smear-ripened cheese.</title>
        <authorList>
            <consortium name="US DOE Joint Genome Institute (JGI-PGF)"/>
            <person name="Walter F."/>
            <person name="Albersmeier A."/>
            <person name="Kalinowski J."/>
            <person name="Ruckert C."/>
        </authorList>
    </citation>
    <scope>NUCLEOTIDE SEQUENCE</scope>
    <source>
        <strain evidence="10">CGMCC 1.15320</strain>
    </source>
</reference>
<dbReference type="GO" id="GO:0006865">
    <property type="term" value="P:amino acid transport"/>
    <property type="evidence" value="ECO:0007669"/>
    <property type="project" value="UniProtKB-KW"/>
</dbReference>
<evidence type="ECO:0000313" key="11">
    <source>
        <dbReference type="Proteomes" id="UP000636264"/>
    </source>
</evidence>
<protein>
    <submittedName>
        <fullName evidence="10">Branched-chain amino acid ABC transporter permease</fullName>
    </submittedName>
</protein>
<keyword evidence="11" id="KW-1185">Reference proteome</keyword>
<dbReference type="InterPro" id="IPR001851">
    <property type="entry name" value="ABC_transp_permease"/>
</dbReference>
<feature type="transmembrane region" description="Helical" evidence="9">
    <location>
        <begin position="34"/>
        <end position="52"/>
    </location>
</feature>
<gene>
    <name evidence="10" type="ORF">GCM10011385_31730</name>
</gene>
<reference evidence="10" key="2">
    <citation type="submission" date="2020-09" db="EMBL/GenBank/DDBJ databases">
        <authorList>
            <person name="Sun Q."/>
            <person name="Zhou Y."/>
        </authorList>
    </citation>
    <scope>NUCLEOTIDE SEQUENCE</scope>
    <source>
        <strain evidence="10">CGMCC 1.15320</strain>
    </source>
</reference>